<dbReference type="Proteomes" id="UP000265520">
    <property type="component" value="Unassembled WGS sequence"/>
</dbReference>
<evidence type="ECO:0000313" key="1">
    <source>
        <dbReference type="EMBL" id="MCI26298.1"/>
    </source>
</evidence>
<dbReference type="GO" id="GO:0003964">
    <property type="term" value="F:RNA-directed DNA polymerase activity"/>
    <property type="evidence" value="ECO:0007669"/>
    <property type="project" value="UniProtKB-KW"/>
</dbReference>
<proteinExistence type="predicted"/>
<dbReference type="AlphaFoldDB" id="A0A392QPY1"/>
<keyword evidence="1" id="KW-0808">Transferase</keyword>
<protein>
    <submittedName>
        <fullName evidence="1">RNA-directed DNA polymerase (Reverse transcriptase)</fullName>
    </submittedName>
</protein>
<reference evidence="1 2" key="1">
    <citation type="journal article" date="2018" name="Front. Plant Sci.">
        <title>Red Clover (Trifolium pratense) and Zigzag Clover (T. medium) - A Picture of Genomic Similarities and Differences.</title>
        <authorList>
            <person name="Dluhosova J."/>
            <person name="Istvanek J."/>
            <person name="Nedelnik J."/>
            <person name="Repkova J."/>
        </authorList>
    </citation>
    <scope>NUCLEOTIDE SEQUENCE [LARGE SCALE GENOMIC DNA]</scope>
    <source>
        <strain evidence="2">cv. 10/8</strain>
        <tissue evidence="1">Leaf</tissue>
    </source>
</reference>
<keyword evidence="2" id="KW-1185">Reference proteome</keyword>
<accession>A0A392QPY1</accession>
<evidence type="ECO:0000313" key="2">
    <source>
        <dbReference type="Proteomes" id="UP000265520"/>
    </source>
</evidence>
<feature type="non-terminal residue" evidence="1">
    <location>
        <position position="92"/>
    </location>
</feature>
<organism evidence="1 2">
    <name type="scientific">Trifolium medium</name>
    <dbReference type="NCBI Taxonomy" id="97028"/>
    <lineage>
        <taxon>Eukaryota</taxon>
        <taxon>Viridiplantae</taxon>
        <taxon>Streptophyta</taxon>
        <taxon>Embryophyta</taxon>
        <taxon>Tracheophyta</taxon>
        <taxon>Spermatophyta</taxon>
        <taxon>Magnoliopsida</taxon>
        <taxon>eudicotyledons</taxon>
        <taxon>Gunneridae</taxon>
        <taxon>Pentapetalae</taxon>
        <taxon>rosids</taxon>
        <taxon>fabids</taxon>
        <taxon>Fabales</taxon>
        <taxon>Fabaceae</taxon>
        <taxon>Papilionoideae</taxon>
        <taxon>50 kb inversion clade</taxon>
        <taxon>NPAAA clade</taxon>
        <taxon>Hologalegina</taxon>
        <taxon>IRL clade</taxon>
        <taxon>Trifolieae</taxon>
        <taxon>Trifolium</taxon>
    </lineage>
</organism>
<keyword evidence="1" id="KW-0548">Nucleotidyltransferase</keyword>
<keyword evidence="1" id="KW-0695">RNA-directed DNA polymerase</keyword>
<sequence length="92" mass="10155">MCLVEVSQSWWRKESFTSAKVPEIQSNLVALKDLFTRYALASGQVVNARKSTIYAGGITHARLTQIAHYIGFSIDKVKAKLAAWKASLLSIA</sequence>
<name>A0A392QPY1_9FABA</name>
<comment type="caution">
    <text evidence="1">The sequence shown here is derived from an EMBL/GenBank/DDBJ whole genome shotgun (WGS) entry which is preliminary data.</text>
</comment>
<dbReference type="EMBL" id="LXQA010152460">
    <property type="protein sequence ID" value="MCI26298.1"/>
    <property type="molecule type" value="Genomic_DNA"/>
</dbReference>